<organism evidence="2 3">
    <name type="scientific">Clostridium uliginosum</name>
    <dbReference type="NCBI Taxonomy" id="119641"/>
    <lineage>
        <taxon>Bacteria</taxon>
        <taxon>Bacillati</taxon>
        <taxon>Bacillota</taxon>
        <taxon>Clostridia</taxon>
        <taxon>Eubacteriales</taxon>
        <taxon>Clostridiaceae</taxon>
        <taxon>Clostridium</taxon>
    </lineage>
</organism>
<keyword evidence="3" id="KW-1185">Reference proteome</keyword>
<dbReference type="PANTHER" id="PTHR34580:SF1">
    <property type="entry name" value="PROTEIN PAFC"/>
    <property type="match status" value="1"/>
</dbReference>
<evidence type="ECO:0000313" key="2">
    <source>
        <dbReference type="EMBL" id="SFC99801.1"/>
    </source>
</evidence>
<name>A0A1I1NQ56_9CLOT</name>
<protein>
    <submittedName>
        <fullName evidence="2">Predicted DNA-binding transcriptional regulator YafY, contains an HTH and WYL domains</fullName>
    </submittedName>
</protein>
<dbReference type="InterPro" id="IPR051534">
    <property type="entry name" value="CBASS_pafABC_assoc_protein"/>
</dbReference>
<evidence type="ECO:0000259" key="1">
    <source>
        <dbReference type="Pfam" id="PF13280"/>
    </source>
</evidence>
<dbReference type="AlphaFoldDB" id="A0A1I1NQ56"/>
<dbReference type="RefSeq" id="WP_175559974.1">
    <property type="nucleotide sequence ID" value="NZ_FOMG01000016.1"/>
</dbReference>
<proteinExistence type="predicted"/>
<dbReference type="EMBL" id="FOMG01000016">
    <property type="protein sequence ID" value="SFC99801.1"/>
    <property type="molecule type" value="Genomic_DNA"/>
</dbReference>
<dbReference type="InterPro" id="IPR026881">
    <property type="entry name" value="WYL_dom"/>
</dbReference>
<accession>A0A1I1NQ56</accession>
<dbReference type="Proteomes" id="UP000199263">
    <property type="component" value="Unassembled WGS sequence"/>
</dbReference>
<feature type="domain" description="WYL" evidence="1">
    <location>
        <begin position="153"/>
        <end position="212"/>
    </location>
</feature>
<evidence type="ECO:0000313" key="3">
    <source>
        <dbReference type="Proteomes" id="UP000199263"/>
    </source>
</evidence>
<keyword evidence="2" id="KW-0238">DNA-binding</keyword>
<reference evidence="2 3" key="1">
    <citation type="submission" date="2016-10" db="EMBL/GenBank/DDBJ databases">
        <authorList>
            <person name="de Groot N.N."/>
        </authorList>
    </citation>
    <scope>NUCLEOTIDE SEQUENCE [LARGE SCALE GENOMIC DNA]</scope>
    <source>
        <strain evidence="2 3">DSM 12992</strain>
    </source>
</reference>
<sequence>MKGNKEGDSKTYRMLNLYERLNKGDSKSKKDLSELYSVDEKTIQRDIKELKNYLEEDKKKPRTIIYNKNTKKYEMINCEGFKFADKDIFTLSKIILESRAFSKQEMDRILNILNSQCEDNGLLKKIISNERFNYVPPKHNKNIIDFIWEISISIQKQKKVQVKYERQDGKIKEYILKPLGLVFSEFYFYLVGEIEGKNENHSIVFRVDRFEKYNIMQGEKSTFSMPYKDRFEEGEFHKRIQFMYTGELIKIQFKFWGHSLEAILDRLPTSKVIGYDEKDNKPIIEAEVYGEGVKRWLLSQKECLEVIRPEEYREEIKETIRKMYEIYK</sequence>
<dbReference type="GO" id="GO:0003677">
    <property type="term" value="F:DNA binding"/>
    <property type="evidence" value="ECO:0007669"/>
    <property type="project" value="UniProtKB-KW"/>
</dbReference>
<dbReference type="Pfam" id="PF13280">
    <property type="entry name" value="WYL"/>
    <property type="match status" value="1"/>
</dbReference>
<gene>
    <name evidence="2" type="ORF">SAMN05421842_11641</name>
</gene>
<dbReference type="PANTHER" id="PTHR34580">
    <property type="match status" value="1"/>
</dbReference>
<dbReference type="PROSITE" id="PS52050">
    <property type="entry name" value="WYL"/>
    <property type="match status" value="1"/>
</dbReference>
<dbReference type="STRING" id="119641.SAMN05421842_11641"/>